<dbReference type="OMA" id="VCYDKKG"/>
<reference evidence="8" key="2">
    <citation type="submission" date="2025-09" db="UniProtKB">
        <authorList>
            <consortium name="Ensembl"/>
        </authorList>
    </citation>
    <scope>IDENTIFICATION</scope>
</reference>
<name>A0A3Q3WHA4_MOLML</name>
<dbReference type="PROSITE" id="PS51162">
    <property type="entry name" value="THYROGLOBULIN_1_2"/>
    <property type="match status" value="2"/>
</dbReference>
<reference evidence="8" key="1">
    <citation type="submission" date="2025-08" db="UniProtKB">
        <authorList>
            <consortium name="Ensembl"/>
        </authorList>
    </citation>
    <scope>IDENTIFICATION</scope>
</reference>
<keyword evidence="4 5" id="KW-1015">Disulfide bond</keyword>
<dbReference type="CDD" id="cd00191">
    <property type="entry name" value="TY"/>
    <property type="match status" value="2"/>
</dbReference>
<comment type="subcellular location">
    <subcellularLocation>
        <location evidence="1">Secreted</location>
    </subcellularLocation>
</comment>
<keyword evidence="2" id="KW-0964">Secreted</keyword>
<dbReference type="Pfam" id="PF00086">
    <property type="entry name" value="Thyroglobulin_1"/>
    <property type="match status" value="2"/>
</dbReference>
<feature type="disulfide bond" evidence="5">
    <location>
        <begin position="65"/>
        <end position="85"/>
    </location>
</feature>
<dbReference type="InterPro" id="IPR000716">
    <property type="entry name" value="Thyroglobulin_1"/>
</dbReference>
<keyword evidence="3" id="KW-0677">Repeat</keyword>
<evidence type="ECO:0000313" key="9">
    <source>
        <dbReference type="Proteomes" id="UP000261620"/>
    </source>
</evidence>
<feature type="domain" description="Thyroglobulin type-1" evidence="7">
    <location>
        <begin position="25"/>
        <end position="85"/>
    </location>
</feature>
<accession>A0A3Q3WHA4</accession>
<dbReference type="Proteomes" id="UP000261620">
    <property type="component" value="Unplaced"/>
</dbReference>
<proteinExistence type="predicted"/>
<evidence type="ECO:0000313" key="8">
    <source>
        <dbReference type="Ensembl" id="ENSMMOP00000014148.1"/>
    </source>
</evidence>
<dbReference type="STRING" id="94237.ENSMMOP00000014148"/>
<keyword evidence="6" id="KW-0732">Signal</keyword>
<protein>
    <recommendedName>
        <fullName evidence="7">Thyroglobulin type-1 domain-containing protein</fullName>
    </recommendedName>
</protein>
<comment type="caution">
    <text evidence="5">Lacks conserved residue(s) required for the propagation of feature annotation.</text>
</comment>
<evidence type="ECO:0000256" key="1">
    <source>
        <dbReference type="ARBA" id="ARBA00004613"/>
    </source>
</evidence>
<dbReference type="Gene3D" id="4.10.800.10">
    <property type="entry name" value="Thyroglobulin type-1"/>
    <property type="match status" value="2"/>
</dbReference>
<evidence type="ECO:0000256" key="4">
    <source>
        <dbReference type="ARBA" id="ARBA00023157"/>
    </source>
</evidence>
<dbReference type="InterPro" id="IPR036857">
    <property type="entry name" value="Thyroglobulin_1_sf"/>
</dbReference>
<evidence type="ECO:0000259" key="7">
    <source>
        <dbReference type="PROSITE" id="PS51162"/>
    </source>
</evidence>
<feature type="signal peptide" evidence="6">
    <location>
        <begin position="1"/>
        <end position="15"/>
    </location>
</feature>
<evidence type="ECO:0000256" key="5">
    <source>
        <dbReference type="PROSITE-ProRule" id="PRU00500"/>
    </source>
</evidence>
<dbReference type="GO" id="GO:0005615">
    <property type="term" value="C:extracellular space"/>
    <property type="evidence" value="ECO:0007669"/>
    <property type="project" value="TreeGrafter"/>
</dbReference>
<dbReference type="PANTHER" id="PTHR12352:SF3">
    <property type="entry name" value="NIDOGEN-2"/>
    <property type="match status" value="1"/>
</dbReference>
<dbReference type="PROSITE" id="PS00484">
    <property type="entry name" value="THYROGLOBULIN_1_1"/>
    <property type="match status" value="1"/>
</dbReference>
<feature type="chain" id="PRO_5018661471" description="Thyroglobulin type-1 domain-containing protein" evidence="6">
    <location>
        <begin position="16"/>
        <end position="141"/>
    </location>
</feature>
<feature type="domain" description="Thyroglobulin type-1" evidence="7">
    <location>
        <begin position="93"/>
        <end position="134"/>
    </location>
</feature>
<dbReference type="PANTHER" id="PTHR12352">
    <property type="entry name" value="SECRETED MODULAR CALCIUM-BINDING PROTEIN"/>
    <property type="match status" value="1"/>
</dbReference>
<dbReference type="InterPro" id="IPR051950">
    <property type="entry name" value="Dev_reg/Prot_inhib"/>
</dbReference>
<dbReference type="SUPFAM" id="SSF57610">
    <property type="entry name" value="Thyroglobulin type-1 domain"/>
    <property type="match status" value="2"/>
</dbReference>
<dbReference type="Ensembl" id="ENSMMOT00000014377.1">
    <property type="protein sequence ID" value="ENSMMOP00000014148.1"/>
    <property type="gene ID" value="ENSMMOG00000010833.1"/>
</dbReference>
<organism evidence="8 9">
    <name type="scientific">Mola mola</name>
    <name type="common">Ocean sunfish</name>
    <name type="synonym">Tetraodon mola</name>
    <dbReference type="NCBI Taxonomy" id="94237"/>
    <lineage>
        <taxon>Eukaryota</taxon>
        <taxon>Metazoa</taxon>
        <taxon>Chordata</taxon>
        <taxon>Craniata</taxon>
        <taxon>Vertebrata</taxon>
        <taxon>Euteleostomi</taxon>
        <taxon>Actinopterygii</taxon>
        <taxon>Neopterygii</taxon>
        <taxon>Teleostei</taxon>
        <taxon>Neoteleostei</taxon>
        <taxon>Acanthomorphata</taxon>
        <taxon>Eupercaria</taxon>
        <taxon>Tetraodontiformes</taxon>
        <taxon>Molidae</taxon>
        <taxon>Mola</taxon>
    </lineage>
</organism>
<evidence type="ECO:0000256" key="6">
    <source>
        <dbReference type="SAM" id="SignalP"/>
    </source>
</evidence>
<dbReference type="SMART" id="SM00211">
    <property type="entry name" value="TY"/>
    <property type="match status" value="2"/>
</dbReference>
<evidence type="ECO:0000256" key="2">
    <source>
        <dbReference type="ARBA" id="ARBA00022525"/>
    </source>
</evidence>
<keyword evidence="9" id="KW-1185">Reference proteome</keyword>
<sequence>RYTLTLLLLLGLLLGLDWFLPPSGPSACEEERRAAMEASGVYVPSCEDGGAFTPTQCQQGGQCWCVDPTGRELPGTRRHGDSPVCSEGNMGSQCHHDGSFLPLQCDVTSCWCVSEDGQEVVGTRVPRQTASSNCSTSSFRV</sequence>
<dbReference type="AlphaFoldDB" id="A0A3Q3WHA4"/>
<evidence type="ECO:0000256" key="3">
    <source>
        <dbReference type="ARBA" id="ARBA00022737"/>
    </source>
</evidence>